<comment type="subcellular location">
    <subcellularLocation>
        <location evidence="7">Cell membrane</location>
        <topology evidence="7">Peripheral membrane protein</topology>
        <orientation evidence="7">Cytoplasmic side</orientation>
    </subcellularLocation>
</comment>
<dbReference type="NCBIfam" id="TIGR01393">
    <property type="entry name" value="lepA"/>
    <property type="match status" value="1"/>
</dbReference>
<dbReference type="Gene3D" id="3.30.70.240">
    <property type="match status" value="1"/>
</dbReference>
<dbReference type="Pfam" id="PF00679">
    <property type="entry name" value="EFG_C"/>
    <property type="match status" value="1"/>
</dbReference>
<evidence type="ECO:0000256" key="1">
    <source>
        <dbReference type="ARBA" id="ARBA00005454"/>
    </source>
</evidence>
<dbReference type="Pfam" id="PF06421">
    <property type="entry name" value="LepA_C"/>
    <property type="match status" value="1"/>
</dbReference>
<keyword evidence="7" id="KW-1003">Cell membrane</keyword>
<dbReference type="GO" id="GO:0003924">
    <property type="term" value="F:GTPase activity"/>
    <property type="evidence" value="ECO:0007669"/>
    <property type="project" value="UniProtKB-UniRule"/>
</dbReference>
<dbReference type="GO" id="GO:0005886">
    <property type="term" value="C:plasma membrane"/>
    <property type="evidence" value="ECO:0007669"/>
    <property type="project" value="UniProtKB-SubCell"/>
</dbReference>
<dbReference type="Proteomes" id="UP000228687">
    <property type="component" value="Unassembled WGS sequence"/>
</dbReference>
<keyword evidence="9" id="KW-0251">Elongation factor</keyword>
<dbReference type="Gene3D" id="3.30.70.870">
    <property type="entry name" value="Elongation Factor G (Translational Gtpase), domain 3"/>
    <property type="match status" value="1"/>
</dbReference>
<dbReference type="InterPro" id="IPR000640">
    <property type="entry name" value="EFG_V-like"/>
</dbReference>
<evidence type="ECO:0000313" key="10">
    <source>
        <dbReference type="Proteomes" id="UP000228687"/>
    </source>
</evidence>
<proteinExistence type="inferred from homology"/>
<dbReference type="InterPro" id="IPR038363">
    <property type="entry name" value="LepA_C_sf"/>
</dbReference>
<dbReference type="Pfam" id="PF14492">
    <property type="entry name" value="EFG_III"/>
    <property type="match status" value="1"/>
</dbReference>
<dbReference type="InterPro" id="IPR027417">
    <property type="entry name" value="P-loop_NTPase"/>
</dbReference>
<dbReference type="PANTHER" id="PTHR43512">
    <property type="entry name" value="TRANSLATION FACTOR GUF1-RELATED"/>
    <property type="match status" value="1"/>
</dbReference>
<keyword evidence="4 7" id="KW-0648">Protein biosynthesis</keyword>
<keyword evidence="3 7" id="KW-0378">Hydrolase</keyword>
<evidence type="ECO:0000256" key="7">
    <source>
        <dbReference type="HAMAP-Rule" id="MF_00071"/>
    </source>
</evidence>
<keyword evidence="6 7" id="KW-0472">Membrane</keyword>
<evidence type="ECO:0000256" key="6">
    <source>
        <dbReference type="ARBA" id="ARBA00023136"/>
    </source>
</evidence>
<dbReference type="GO" id="GO:0005525">
    <property type="term" value="F:GTP binding"/>
    <property type="evidence" value="ECO:0007669"/>
    <property type="project" value="UniProtKB-UniRule"/>
</dbReference>
<evidence type="ECO:0000259" key="8">
    <source>
        <dbReference type="PROSITE" id="PS51722"/>
    </source>
</evidence>
<comment type="caution">
    <text evidence="9">The sequence shown here is derived from an EMBL/GenBank/DDBJ whole genome shotgun (WGS) entry which is preliminary data.</text>
</comment>
<dbReference type="EC" id="3.6.5.n1" evidence="7"/>
<gene>
    <name evidence="7" type="primary">lepA</name>
    <name evidence="9" type="ORF">COT23_00805</name>
</gene>
<dbReference type="Gene3D" id="3.40.50.300">
    <property type="entry name" value="P-loop containing nucleotide triphosphate hydrolases"/>
    <property type="match status" value="1"/>
</dbReference>
<dbReference type="PRINTS" id="PR00315">
    <property type="entry name" value="ELONGATNFCT"/>
</dbReference>
<feature type="binding site" evidence="7">
    <location>
        <begin position="16"/>
        <end position="21"/>
    </location>
    <ligand>
        <name>GTP</name>
        <dbReference type="ChEBI" id="CHEBI:37565"/>
    </ligand>
</feature>
<dbReference type="SUPFAM" id="SSF54980">
    <property type="entry name" value="EF-G C-terminal domain-like"/>
    <property type="match status" value="2"/>
</dbReference>
<comment type="function">
    <text evidence="7">Required for accurate and efficient protein synthesis under certain stress conditions. May act as a fidelity factor of the translation reaction, by catalyzing a one-codon backward translocation of tRNAs on improperly translocated ribosomes. Back-translocation proceeds from a post-translocation (POST) complex to a pre-translocation (PRE) complex, thus giving elongation factor G a second chance to translocate the tRNAs correctly. Binds to ribosomes in a GTP-dependent manner.</text>
</comment>
<dbReference type="GO" id="GO:0045727">
    <property type="term" value="P:positive regulation of translation"/>
    <property type="evidence" value="ECO:0007669"/>
    <property type="project" value="UniProtKB-UniRule"/>
</dbReference>
<feature type="domain" description="Tr-type G" evidence="8">
    <location>
        <begin position="4"/>
        <end position="191"/>
    </location>
</feature>
<dbReference type="Gene3D" id="2.40.30.10">
    <property type="entry name" value="Translation factors"/>
    <property type="match status" value="1"/>
</dbReference>
<dbReference type="InterPro" id="IPR041095">
    <property type="entry name" value="EFG_II"/>
</dbReference>
<dbReference type="Gene3D" id="3.30.70.2570">
    <property type="entry name" value="Elongation factor 4, C-terminal domain"/>
    <property type="match status" value="1"/>
</dbReference>
<dbReference type="AlphaFoldDB" id="A0A2H0Z0L5"/>
<dbReference type="Pfam" id="PF00009">
    <property type="entry name" value="GTP_EFTU"/>
    <property type="match status" value="1"/>
</dbReference>
<dbReference type="InterPro" id="IPR031157">
    <property type="entry name" value="G_TR_CS"/>
</dbReference>
<protein>
    <recommendedName>
        <fullName evidence="7">Elongation factor 4</fullName>
        <shortName evidence="7">EF-4</shortName>
        <ecNumber evidence="7">3.6.5.n1</ecNumber>
    </recommendedName>
    <alternativeName>
        <fullName evidence="7">Ribosomal back-translocase LepA</fullName>
    </alternativeName>
</protein>
<sequence>MNPKYIRNFSIIAHVDHGKSTLADRLLERTGTIPERLMRDQVLDRMDLERERGITIKMQPVRMVYHSGCPERSEGQEFILNLIDTPGHIDFSYEVSRALHAVEGVLLLVDSTQGVQAQTLTTFEAARVQGCTVIPVISKIDSPIARINEVRAELAALVRISPDDVLAVSGKTGEGIDELLEAIVERVPSPRGFAHIAGAEPRGLIFDFSYSTHRGISVYLRVFDGTFRKGQPLSFHAAGENFIALETGIFTPVETPADSLSAGEIGYIVTGIKEPGIVAVGDTIGAAKGSLPALPGYEKPRPVVWASVYPESHDDLPLLRKSLERLRLSDSSLSFEEESSGVLGRGFRCGFLGLLHLEIITERLKREFNLALIVTIPTISYIVTKTNGACETIYTPAKFPEHGDIVKIEEPWVNVTIITPPDSVSAFVQILYDHEARTVATDTFQDGRIEMKVEMPLRELMRGFFDALKNISSGYASLSYELLPEREADVVRLDMLVADEPVPAFARVIARRRIEEEAEKMVEKLHALLPKQLFTTKIQARSLGRIIASRTLSAMRKDVTGYLYGGDVTRKNKLLDKQKRGKKKLLERGRGKVHIPEEVFMKMLQSSSG</sequence>
<accession>A0A2H0Z0L5</accession>
<dbReference type="InterPro" id="IPR006297">
    <property type="entry name" value="EF-4"/>
</dbReference>
<feature type="binding site" evidence="7">
    <location>
        <begin position="138"/>
        <end position="141"/>
    </location>
    <ligand>
        <name>GTP</name>
        <dbReference type="ChEBI" id="CHEBI:37565"/>
    </ligand>
</feature>
<dbReference type="HAMAP" id="MF_00071">
    <property type="entry name" value="LepA"/>
    <property type="match status" value="1"/>
</dbReference>
<dbReference type="InterPro" id="IPR000795">
    <property type="entry name" value="T_Tr_GTP-bd_dom"/>
</dbReference>
<evidence type="ECO:0000256" key="5">
    <source>
        <dbReference type="ARBA" id="ARBA00023134"/>
    </source>
</evidence>
<dbReference type="SUPFAM" id="SSF50447">
    <property type="entry name" value="Translation proteins"/>
    <property type="match status" value="1"/>
</dbReference>
<dbReference type="InterPro" id="IPR035647">
    <property type="entry name" value="EFG_III/V"/>
</dbReference>
<dbReference type="PROSITE" id="PS51722">
    <property type="entry name" value="G_TR_2"/>
    <property type="match status" value="1"/>
</dbReference>
<evidence type="ECO:0000256" key="3">
    <source>
        <dbReference type="ARBA" id="ARBA00022801"/>
    </source>
</evidence>
<comment type="similarity">
    <text evidence="1 7">Belongs to the TRAFAC class translation factor GTPase superfamily. Classic translation factor GTPase family. LepA subfamily.</text>
</comment>
<keyword evidence="5 7" id="KW-0342">GTP-binding</keyword>
<dbReference type="InterPro" id="IPR005225">
    <property type="entry name" value="Small_GTP-bd"/>
</dbReference>
<dbReference type="NCBIfam" id="TIGR00231">
    <property type="entry name" value="small_GTP"/>
    <property type="match status" value="1"/>
</dbReference>
<organism evidence="9 10">
    <name type="scientific">Candidatus Kaiserbacteria bacterium CG08_land_8_20_14_0_20_50_21</name>
    <dbReference type="NCBI Taxonomy" id="1974604"/>
    <lineage>
        <taxon>Bacteria</taxon>
        <taxon>Candidatus Kaiseribacteriota</taxon>
    </lineage>
</organism>
<reference evidence="10" key="1">
    <citation type="submission" date="2017-09" db="EMBL/GenBank/DDBJ databases">
        <title>Depth-based differentiation of microbial function through sediment-hosted aquifers and enrichment of novel symbionts in the deep terrestrial subsurface.</title>
        <authorList>
            <person name="Probst A.J."/>
            <person name="Ladd B."/>
            <person name="Jarett J.K."/>
            <person name="Geller-Mcgrath D.E."/>
            <person name="Sieber C.M.K."/>
            <person name="Emerson J.B."/>
            <person name="Anantharaman K."/>
            <person name="Thomas B.C."/>
            <person name="Malmstrom R."/>
            <person name="Stieglmeier M."/>
            <person name="Klingl A."/>
            <person name="Woyke T."/>
            <person name="Ryan C.M."/>
            <person name="Banfield J.F."/>
        </authorList>
    </citation>
    <scope>NUCLEOTIDE SEQUENCE [LARGE SCALE GENOMIC DNA]</scope>
</reference>
<comment type="catalytic activity">
    <reaction evidence="7">
        <text>GTP + H2O = GDP + phosphate + H(+)</text>
        <dbReference type="Rhea" id="RHEA:19669"/>
        <dbReference type="ChEBI" id="CHEBI:15377"/>
        <dbReference type="ChEBI" id="CHEBI:15378"/>
        <dbReference type="ChEBI" id="CHEBI:37565"/>
        <dbReference type="ChEBI" id="CHEBI:43474"/>
        <dbReference type="ChEBI" id="CHEBI:58189"/>
        <dbReference type="EC" id="3.6.5.n1"/>
    </reaction>
</comment>
<dbReference type="InterPro" id="IPR013842">
    <property type="entry name" value="LepA_CTD"/>
</dbReference>
<evidence type="ECO:0000256" key="2">
    <source>
        <dbReference type="ARBA" id="ARBA00022741"/>
    </source>
</evidence>
<dbReference type="GO" id="GO:0003746">
    <property type="term" value="F:translation elongation factor activity"/>
    <property type="evidence" value="ECO:0007669"/>
    <property type="project" value="UniProtKB-UniRule"/>
</dbReference>
<dbReference type="GO" id="GO:0043022">
    <property type="term" value="F:ribosome binding"/>
    <property type="evidence" value="ECO:0007669"/>
    <property type="project" value="UniProtKB-UniRule"/>
</dbReference>
<dbReference type="PROSITE" id="PS00301">
    <property type="entry name" value="G_TR_1"/>
    <property type="match status" value="1"/>
</dbReference>
<dbReference type="InterPro" id="IPR009000">
    <property type="entry name" value="Transl_B-barrel_sf"/>
</dbReference>
<evidence type="ECO:0000313" key="9">
    <source>
        <dbReference type="EMBL" id="PIS43533.1"/>
    </source>
</evidence>
<name>A0A2H0Z0L5_9BACT</name>
<dbReference type="SUPFAM" id="SSF52540">
    <property type="entry name" value="P-loop containing nucleoside triphosphate hydrolases"/>
    <property type="match status" value="1"/>
</dbReference>
<dbReference type="EMBL" id="PEXT01000015">
    <property type="protein sequence ID" value="PIS43533.1"/>
    <property type="molecule type" value="Genomic_DNA"/>
</dbReference>
<keyword evidence="2 7" id="KW-0547">Nucleotide-binding</keyword>
<evidence type="ECO:0000256" key="4">
    <source>
        <dbReference type="ARBA" id="ARBA00022917"/>
    </source>
</evidence>
<dbReference type="CDD" id="cd01890">
    <property type="entry name" value="LepA"/>
    <property type="match status" value="1"/>
</dbReference>
<dbReference type="PANTHER" id="PTHR43512:SF4">
    <property type="entry name" value="TRANSLATION FACTOR GUF1 HOMOLOG, CHLOROPLASTIC"/>
    <property type="match status" value="1"/>
</dbReference>